<reference evidence="3" key="1">
    <citation type="journal article" date="2019" name="Int. J. Syst. Evol. Microbiol.">
        <title>The Global Catalogue of Microorganisms (GCM) 10K type strain sequencing project: providing services to taxonomists for standard genome sequencing and annotation.</title>
        <authorList>
            <consortium name="The Broad Institute Genomics Platform"/>
            <consortium name="The Broad Institute Genome Sequencing Center for Infectious Disease"/>
            <person name="Wu L."/>
            <person name="Ma J."/>
        </authorList>
    </citation>
    <scope>NUCLEOTIDE SEQUENCE [LARGE SCALE GENOMIC DNA]</scope>
    <source>
        <strain evidence="3">CGMCC 1.15795</strain>
    </source>
</reference>
<dbReference type="EMBL" id="JBHUFD010000001">
    <property type="protein sequence ID" value="MFD1871204.1"/>
    <property type="molecule type" value="Genomic_DNA"/>
</dbReference>
<dbReference type="PANTHER" id="PTHR12526">
    <property type="entry name" value="GLYCOSYLTRANSFERASE"/>
    <property type="match status" value="1"/>
</dbReference>
<protein>
    <submittedName>
        <fullName evidence="2">Glycosyltransferase family 4 protein</fullName>
        <ecNumber evidence="2">2.4.-.-</ecNumber>
    </submittedName>
</protein>
<keyword evidence="2" id="KW-0808">Transferase</keyword>
<dbReference type="InterPro" id="IPR001296">
    <property type="entry name" value="Glyco_trans_1"/>
</dbReference>
<name>A0ABW4QNU4_9BACT</name>
<sequence length="413" mass="45589">MKVVISHPTSNTFNRAAATSLQKADMLAQFHTAVAAFPGSLLDQFGAISFLSEIRRRRFDSALQHNTSSWPWLEMGRVLAPKTGFPGLARHETGVFSLDAVYQNIDKRVAASLPQLKKKGTTAVYAYEDGAVFSFREAKRLGMQCLYDLPIGYWRAAHRLLQVEQERWPEWASTLTGMVDSEEKLQRKDEELRLADQIFVASQFTAKTLQEFPGQLAPIEIIPYGFPPVGAAREYAPRQAKQLKLLFVGGLSQRKGVADLFAAVDAIGDRVSLTVVGRKASEDCVPLNAGLAKHRWIPSLPHDEILKLMRQHDVLVFPSLFEGFGLVITEAMSQGTPVITTDRTAGPNLIEHGKNGWLIEAGSTLALQAAIEDLLAHPETVAENGRAAMESARSRPWEVYGQELTAAIRKKSA</sequence>
<gene>
    <name evidence="2" type="ORF">ACFSDX_02115</name>
</gene>
<dbReference type="Proteomes" id="UP001597197">
    <property type="component" value="Unassembled WGS sequence"/>
</dbReference>
<dbReference type="EC" id="2.4.-.-" evidence="2"/>
<keyword evidence="2" id="KW-0328">Glycosyltransferase</keyword>
<evidence type="ECO:0000313" key="3">
    <source>
        <dbReference type="Proteomes" id="UP001597197"/>
    </source>
</evidence>
<organism evidence="2 3">
    <name type="scientific">Hymenobacter bucti</name>
    <dbReference type="NCBI Taxonomy" id="1844114"/>
    <lineage>
        <taxon>Bacteria</taxon>
        <taxon>Pseudomonadati</taxon>
        <taxon>Bacteroidota</taxon>
        <taxon>Cytophagia</taxon>
        <taxon>Cytophagales</taxon>
        <taxon>Hymenobacteraceae</taxon>
        <taxon>Hymenobacter</taxon>
    </lineage>
</organism>
<keyword evidence="3" id="KW-1185">Reference proteome</keyword>
<dbReference type="CDD" id="cd03801">
    <property type="entry name" value="GT4_PimA-like"/>
    <property type="match status" value="1"/>
</dbReference>
<feature type="domain" description="Glycosyl transferase family 1" evidence="1">
    <location>
        <begin position="238"/>
        <end position="386"/>
    </location>
</feature>
<dbReference type="Gene3D" id="3.40.50.2000">
    <property type="entry name" value="Glycogen Phosphorylase B"/>
    <property type="match status" value="2"/>
</dbReference>
<evidence type="ECO:0000259" key="1">
    <source>
        <dbReference type="Pfam" id="PF00534"/>
    </source>
</evidence>
<dbReference type="RefSeq" id="WP_382311548.1">
    <property type="nucleotide sequence ID" value="NZ_JBHUFD010000001.1"/>
</dbReference>
<evidence type="ECO:0000313" key="2">
    <source>
        <dbReference type="EMBL" id="MFD1871204.1"/>
    </source>
</evidence>
<dbReference type="GO" id="GO:0016757">
    <property type="term" value="F:glycosyltransferase activity"/>
    <property type="evidence" value="ECO:0007669"/>
    <property type="project" value="UniProtKB-KW"/>
</dbReference>
<dbReference type="SUPFAM" id="SSF53756">
    <property type="entry name" value="UDP-Glycosyltransferase/glycogen phosphorylase"/>
    <property type="match status" value="1"/>
</dbReference>
<accession>A0ABW4QNU4</accession>
<comment type="caution">
    <text evidence="2">The sequence shown here is derived from an EMBL/GenBank/DDBJ whole genome shotgun (WGS) entry which is preliminary data.</text>
</comment>
<dbReference type="Pfam" id="PF00534">
    <property type="entry name" value="Glycos_transf_1"/>
    <property type="match status" value="1"/>
</dbReference>
<proteinExistence type="predicted"/>